<sequence>MNPNPFWQNIFRNQANKQTLAYFLSQVPMFSKLSRRELKFLEKIVHIRNFEADEMIFSAGDIGSGMYIIRSGQVQIFSIDTNGKEVEQAILEPGDFFGEVALTGTRPRTAGARATTASSLMGLFRSDILEATLRHPAPTAKILFGLNRVLADRLHQCSQQLELLQAGATTPEEPHNE</sequence>
<dbReference type="SMART" id="SM00100">
    <property type="entry name" value="cNMP"/>
    <property type="match status" value="1"/>
</dbReference>
<dbReference type="RefSeq" id="WP_191154527.1">
    <property type="nucleotide sequence ID" value="NZ_JACWUN010000005.1"/>
</dbReference>
<dbReference type="Proteomes" id="UP000632828">
    <property type="component" value="Unassembled WGS sequence"/>
</dbReference>
<dbReference type="SUPFAM" id="SSF51206">
    <property type="entry name" value="cAMP-binding domain-like"/>
    <property type="match status" value="1"/>
</dbReference>
<evidence type="ECO:0000256" key="5">
    <source>
        <dbReference type="ARBA" id="ARBA00023065"/>
    </source>
</evidence>
<keyword evidence="3" id="KW-0812">Transmembrane</keyword>
<dbReference type="PANTHER" id="PTHR45638:SF11">
    <property type="entry name" value="CYCLIC NUCLEOTIDE-GATED CATION CHANNEL SUBUNIT A"/>
    <property type="match status" value="1"/>
</dbReference>
<comment type="caution">
    <text evidence="10">The sequence shown here is derived from an EMBL/GenBank/DDBJ whole genome shotgun (WGS) entry which is preliminary data.</text>
</comment>
<dbReference type="CDD" id="cd00038">
    <property type="entry name" value="CAP_ED"/>
    <property type="match status" value="1"/>
</dbReference>
<dbReference type="PROSITE" id="PS50042">
    <property type="entry name" value="CNMP_BINDING_3"/>
    <property type="match status" value="1"/>
</dbReference>
<keyword evidence="4" id="KW-1133">Transmembrane helix</keyword>
<keyword evidence="7" id="KW-1071">Ligand-gated ion channel</keyword>
<evidence type="ECO:0000313" key="10">
    <source>
        <dbReference type="EMBL" id="MBD1400258.1"/>
    </source>
</evidence>
<dbReference type="EMBL" id="JACWUN010000005">
    <property type="protein sequence ID" value="MBD1400258.1"/>
    <property type="molecule type" value="Genomic_DNA"/>
</dbReference>
<dbReference type="Gene3D" id="2.60.120.10">
    <property type="entry name" value="Jelly Rolls"/>
    <property type="match status" value="1"/>
</dbReference>
<evidence type="ECO:0000256" key="2">
    <source>
        <dbReference type="ARBA" id="ARBA00022448"/>
    </source>
</evidence>
<dbReference type="PROSITE" id="PS00889">
    <property type="entry name" value="CNMP_BINDING_2"/>
    <property type="match status" value="1"/>
</dbReference>
<dbReference type="PRINTS" id="PR00103">
    <property type="entry name" value="CAMPKINASE"/>
</dbReference>
<accession>A0A8J6UGR8</accession>
<evidence type="ECO:0000256" key="6">
    <source>
        <dbReference type="ARBA" id="ARBA00023136"/>
    </source>
</evidence>
<evidence type="ECO:0000256" key="4">
    <source>
        <dbReference type="ARBA" id="ARBA00022989"/>
    </source>
</evidence>
<name>A0A8J6UGR8_9BACT</name>
<dbReference type="PANTHER" id="PTHR45638">
    <property type="entry name" value="CYCLIC NUCLEOTIDE-GATED CATION CHANNEL SUBUNIT A"/>
    <property type="match status" value="1"/>
</dbReference>
<protein>
    <submittedName>
        <fullName evidence="10">Cyclic nucleotide-binding domain-containing protein</fullName>
    </submittedName>
</protein>
<dbReference type="Pfam" id="PF00027">
    <property type="entry name" value="cNMP_binding"/>
    <property type="match status" value="1"/>
</dbReference>
<dbReference type="InterPro" id="IPR018490">
    <property type="entry name" value="cNMP-bd_dom_sf"/>
</dbReference>
<proteinExistence type="predicted"/>
<dbReference type="InterPro" id="IPR018488">
    <property type="entry name" value="cNMP-bd_CS"/>
</dbReference>
<dbReference type="GO" id="GO:0005221">
    <property type="term" value="F:intracellularly cyclic nucleotide-activated monoatomic cation channel activity"/>
    <property type="evidence" value="ECO:0007669"/>
    <property type="project" value="InterPro"/>
</dbReference>
<dbReference type="InterPro" id="IPR014710">
    <property type="entry name" value="RmlC-like_jellyroll"/>
</dbReference>
<dbReference type="AlphaFoldDB" id="A0A8J6UGR8"/>
<organism evidence="10 11">
    <name type="scientific">Pelovirga terrestris</name>
    <dbReference type="NCBI Taxonomy" id="2771352"/>
    <lineage>
        <taxon>Bacteria</taxon>
        <taxon>Pseudomonadati</taxon>
        <taxon>Thermodesulfobacteriota</taxon>
        <taxon>Desulfuromonadia</taxon>
        <taxon>Geobacterales</taxon>
        <taxon>Geobacteraceae</taxon>
        <taxon>Pelovirga</taxon>
    </lineage>
</organism>
<dbReference type="GO" id="GO:0016020">
    <property type="term" value="C:membrane"/>
    <property type="evidence" value="ECO:0007669"/>
    <property type="project" value="UniProtKB-SubCell"/>
</dbReference>
<evidence type="ECO:0000256" key="3">
    <source>
        <dbReference type="ARBA" id="ARBA00022692"/>
    </source>
</evidence>
<dbReference type="GO" id="GO:0044877">
    <property type="term" value="F:protein-containing complex binding"/>
    <property type="evidence" value="ECO:0007669"/>
    <property type="project" value="TreeGrafter"/>
</dbReference>
<keyword evidence="8" id="KW-0407">Ion channel</keyword>
<evidence type="ECO:0000313" key="11">
    <source>
        <dbReference type="Proteomes" id="UP000632828"/>
    </source>
</evidence>
<keyword evidence="11" id="KW-1185">Reference proteome</keyword>
<evidence type="ECO:0000256" key="7">
    <source>
        <dbReference type="ARBA" id="ARBA00023286"/>
    </source>
</evidence>
<dbReference type="InterPro" id="IPR000595">
    <property type="entry name" value="cNMP-bd_dom"/>
</dbReference>
<evidence type="ECO:0000256" key="8">
    <source>
        <dbReference type="ARBA" id="ARBA00023303"/>
    </source>
</evidence>
<evidence type="ECO:0000259" key="9">
    <source>
        <dbReference type="PROSITE" id="PS50042"/>
    </source>
</evidence>
<reference evidence="10" key="1">
    <citation type="submission" date="2020-09" db="EMBL/GenBank/DDBJ databases">
        <title>Pelobacter alkaliphilus sp. nov., a novel anaerobic arsenate-reducing bacterium from terrestrial mud volcano.</title>
        <authorList>
            <person name="Khomyakova M.A."/>
            <person name="Merkel A.Y."/>
            <person name="Slobodkin A.I."/>
        </authorList>
    </citation>
    <scope>NUCLEOTIDE SEQUENCE</scope>
    <source>
        <strain evidence="10">M08fum</strain>
    </source>
</reference>
<feature type="domain" description="Cyclic nucleotide-binding" evidence="9">
    <location>
        <begin position="29"/>
        <end position="125"/>
    </location>
</feature>
<keyword evidence="6" id="KW-0472">Membrane</keyword>
<keyword evidence="2" id="KW-0813">Transport</keyword>
<evidence type="ECO:0000256" key="1">
    <source>
        <dbReference type="ARBA" id="ARBA00004141"/>
    </source>
</evidence>
<keyword evidence="5" id="KW-0406">Ion transport</keyword>
<dbReference type="InterPro" id="IPR050866">
    <property type="entry name" value="CNG_cation_channel"/>
</dbReference>
<gene>
    <name evidence="10" type="ORF">ICT70_06210</name>
</gene>
<comment type="subcellular location">
    <subcellularLocation>
        <location evidence="1">Membrane</location>
        <topology evidence="1">Multi-pass membrane protein</topology>
    </subcellularLocation>
</comment>